<organism evidence="1">
    <name type="scientific">marine sediment metagenome</name>
    <dbReference type="NCBI Taxonomy" id="412755"/>
    <lineage>
        <taxon>unclassified sequences</taxon>
        <taxon>metagenomes</taxon>
        <taxon>ecological metagenomes</taxon>
    </lineage>
</organism>
<proteinExistence type="predicted"/>
<dbReference type="AlphaFoldDB" id="X1B449"/>
<protein>
    <submittedName>
        <fullName evidence="1">Uncharacterized protein</fullName>
    </submittedName>
</protein>
<evidence type="ECO:0000313" key="1">
    <source>
        <dbReference type="EMBL" id="GAG90474.1"/>
    </source>
</evidence>
<reference evidence="1" key="1">
    <citation type="journal article" date="2014" name="Front. Microbiol.">
        <title>High frequency of phylogenetically diverse reductive dehalogenase-homologous genes in deep subseafloor sedimentary metagenomes.</title>
        <authorList>
            <person name="Kawai M."/>
            <person name="Futagami T."/>
            <person name="Toyoda A."/>
            <person name="Takaki Y."/>
            <person name="Nishi S."/>
            <person name="Hori S."/>
            <person name="Arai W."/>
            <person name="Tsubouchi T."/>
            <person name="Morono Y."/>
            <person name="Uchiyama I."/>
            <person name="Ito T."/>
            <person name="Fujiyama A."/>
            <person name="Inagaki F."/>
            <person name="Takami H."/>
        </authorList>
    </citation>
    <scope>NUCLEOTIDE SEQUENCE</scope>
    <source>
        <strain evidence="1">Expedition CK06-06</strain>
    </source>
</reference>
<accession>X1B449</accession>
<comment type="caution">
    <text evidence="1">The sequence shown here is derived from an EMBL/GenBank/DDBJ whole genome shotgun (WGS) entry which is preliminary data.</text>
</comment>
<sequence length="80" mass="9394">MSINQQLLKEISIQYEYVNNKEYTFSTTIQDKEYEVSCTVNDGVALFIEVTQDDEFVLMPEVDELLIELVFKGYIEDENK</sequence>
<gene>
    <name evidence="1" type="ORF">S01H4_48151</name>
</gene>
<dbReference type="EMBL" id="BART01027110">
    <property type="protein sequence ID" value="GAG90474.1"/>
    <property type="molecule type" value="Genomic_DNA"/>
</dbReference>
<name>X1B449_9ZZZZ</name>